<evidence type="ECO:0000313" key="11">
    <source>
        <dbReference type="EMBL" id="EAR99483.3"/>
    </source>
</evidence>
<proteinExistence type="inferred from homology"/>
<evidence type="ECO:0000256" key="9">
    <source>
        <dbReference type="PROSITE-ProRule" id="PRU00489"/>
    </source>
</evidence>
<dbReference type="EMBL" id="GG662639">
    <property type="protein sequence ID" value="EAR99483.3"/>
    <property type="molecule type" value="Genomic_DNA"/>
</dbReference>
<dbReference type="Proteomes" id="UP000009168">
    <property type="component" value="Unassembled WGS sequence"/>
</dbReference>
<dbReference type="PROSITE" id="PS51143">
    <property type="entry name" value="MT_A70"/>
    <property type="match status" value="1"/>
</dbReference>
<dbReference type="GeneID" id="7843783"/>
<evidence type="ECO:0000256" key="8">
    <source>
        <dbReference type="ARBA" id="ARBA00048957"/>
    </source>
</evidence>
<dbReference type="PANTHER" id="PTHR12829">
    <property type="entry name" value="N6-ADENOSINE-METHYLTRANSFERASE"/>
    <property type="match status" value="1"/>
</dbReference>
<dbReference type="SUPFAM" id="SSF53335">
    <property type="entry name" value="S-adenosyl-L-methionine-dependent methyltransferases"/>
    <property type="match status" value="1"/>
</dbReference>
<dbReference type="RefSeq" id="XP_001019728.3">
    <property type="nucleotide sequence ID" value="XM_001019728.3"/>
</dbReference>
<dbReference type="InterPro" id="IPR007757">
    <property type="entry name" value="MT-A70-like"/>
</dbReference>
<keyword evidence="6" id="KW-0863">Zinc-finger</keyword>
<dbReference type="eggNOG" id="KOG2098">
    <property type="taxonomic scope" value="Eukaryota"/>
</dbReference>
<comment type="catalytic activity">
    <reaction evidence="8">
        <text>an adenosine in mRNA + S-adenosyl-L-methionine = an N(6)-methyladenosine in mRNA + S-adenosyl-L-homocysteine + H(+)</text>
        <dbReference type="Rhea" id="RHEA:55584"/>
        <dbReference type="Rhea" id="RHEA-COMP:12414"/>
        <dbReference type="Rhea" id="RHEA-COMP:12417"/>
        <dbReference type="ChEBI" id="CHEBI:15378"/>
        <dbReference type="ChEBI" id="CHEBI:57856"/>
        <dbReference type="ChEBI" id="CHEBI:59789"/>
        <dbReference type="ChEBI" id="CHEBI:74411"/>
        <dbReference type="ChEBI" id="CHEBI:74449"/>
        <dbReference type="EC" id="2.1.1.348"/>
    </reaction>
</comment>
<sequence length="539" mass="63027">MKRDQQESEEESEESGDDSDSVEVQRATNVRAKSYHDSNNVILGKRQRRESTKHAKDDLIGFKEKKKKRGRKAKKKKPLPIKKKGRKKKKVSKKSQKNGQLRGNGEKREKKEKGEKVIKERSKVKVEDEDDEFRHQNPNLIHLSKLNKIFVLHSSEIRANKKDKKKLFQNTLLAKTPEEKRTSQSIIECDLRYFDFTYLTNIFDSFDVVMIAPPFDAISIQEVFELKVELISKQGFLFFWAKDVPTATSYEIMSKWGYDVIDQIIWVKIDKNEGKMILEDKPDKYFYNSNEMCLIGVKKHPSSKGVEYQSKVSNNIIVSHQPQNQSCPDQIYDIIDLMMPGSKKIELFTKQKVIRGGWFGLEHKFQPEINQSKNLNQQINTKESDKAAHFDHTKVQDIQAIKNNQIPIFNQQQCLKCEMKPIVGLYFSCETCKIDTQNSFSICQDCFFNTSPKELFIGNHNENHKLEIVHEIPQQTYKQKLKCTNISCQKDLSYSLVHKCLTCFELYLCEKCYANQNKVKLPNTLKDSHQYYHDFFMIK</sequence>
<dbReference type="GO" id="GO:0032259">
    <property type="term" value="P:methylation"/>
    <property type="evidence" value="ECO:0007669"/>
    <property type="project" value="UniProtKB-KW"/>
</dbReference>
<dbReference type="GO" id="GO:0005634">
    <property type="term" value="C:nucleus"/>
    <property type="evidence" value="ECO:0007669"/>
    <property type="project" value="TreeGrafter"/>
</dbReference>
<keyword evidence="7" id="KW-0862">Zinc</keyword>
<dbReference type="SUPFAM" id="SSF57850">
    <property type="entry name" value="RING/U-box"/>
    <property type="match status" value="2"/>
</dbReference>
<dbReference type="OrthoDB" id="10262526at2759"/>
<evidence type="ECO:0000256" key="2">
    <source>
        <dbReference type="ARBA" id="ARBA00022603"/>
    </source>
</evidence>
<evidence type="ECO:0000256" key="5">
    <source>
        <dbReference type="ARBA" id="ARBA00022723"/>
    </source>
</evidence>
<evidence type="ECO:0000256" key="4">
    <source>
        <dbReference type="ARBA" id="ARBA00022691"/>
    </source>
</evidence>
<dbReference type="PANTHER" id="PTHR12829:SF7">
    <property type="entry name" value="N6-ADENOSINE-METHYLTRANSFERASE CATALYTIC SUBUNIT"/>
    <property type="match status" value="1"/>
</dbReference>
<evidence type="ECO:0000256" key="7">
    <source>
        <dbReference type="ARBA" id="ARBA00022833"/>
    </source>
</evidence>
<reference evidence="12" key="1">
    <citation type="journal article" date="2006" name="PLoS Biol.">
        <title>Macronuclear genome sequence of the ciliate Tetrahymena thermophila, a model eukaryote.</title>
        <authorList>
            <person name="Eisen J.A."/>
            <person name="Coyne R.S."/>
            <person name="Wu M."/>
            <person name="Wu D."/>
            <person name="Thiagarajan M."/>
            <person name="Wortman J.R."/>
            <person name="Badger J.H."/>
            <person name="Ren Q."/>
            <person name="Amedeo P."/>
            <person name="Jones K.M."/>
            <person name="Tallon L.J."/>
            <person name="Delcher A.L."/>
            <person name="Salzberg S.L."/>
            <person name="Silva J.C."/>
            <person name="Haas B.J."/>
            <person name="Majoros W.H."/>
            <person name="Farzad M."/>
            <person name="Carlton J.M."/>
            <person name="Smith R.K. Jr."/>
            <person name="Garg J."/>
            <person name="Pearlman R.E."/>
            <person name="Karrer K.M."/>
            <person name="Sun L."/>
            <person name="Manning G."/>
            <person name="Elde N.C."/>
            <person name="Turkewitz A.P."/>
            <person name="Asai D.J."/>
            <person name="Wilkes D.E."/>
            <person name="Wang Y."/>
            <person name="Cai H."/>
            <person name="Collins K."/>
            <person name="Stewart B.A."/>
            <person name="Lee S.R."/>
            <person name="Wilamowska K."/>
            <person name="Weinberg Z."/>
            <person name="Ruzzo W.L."/>
            <person name="Wloga D."/>
            <person name="Gaertig J."/>
            <person name="Frankel J."/>
            <person name="Tsao C.-C."/>
            <person name="Gorovsky M.A."/>
            <person name="Keeling P.J."/>
            <person name="Waller R.F."/>
            <person name="Patron N.J."/>
            <person name="Cherry J.M."/>
            <person name="Stover N.A."/>
            <person name="Krieger C.J."/>
            <person name="del Toro C."/>
            <person name="Ryder H.F."/>
            <person name="Williamson S.C."/>
            <person name="Barbeau R.A."/>
            <person name="Hamilton E.P."/>
            <person name="Orias E."/>
        </authorList>
    </citation>
    <scope>NUCLEOTIDE SEQUENCE [LARGE SCALE GENOMIC DNA]</scope>
    <source>
        <strain evidence="12">SB210</strain>
    </source>
</reference>
<dbReference type="InParanoid" id="I7LVP8"/>
<feature type="compositionally biased region" description="Acidic residues" evidence="10">
    <location>
        <begin position="7"/>
        <end position="21"/>
    </location>
</feature>
<protein>
    <recommendedName>
        <fullName evidence="1">mRNA m(6)A methyltransferase</fullName>
        <ecNumber evidence="1">2.1.1.348</ecNumber>
    </recommendedName>
</protein>
<dbReference type="Pfam" id="PF05063">
    <property type="entry name" value="MT-A70"/>
    <property type="match status" value="1"/>
</dbReference>
<evidence type="ECO:0000256" key="1">
    <source>
        <dbReference type="ARBA" id="ARBA00012160"/>
    </source>
</evidence>
<dbReference type="Gene3D" id="3.30.60.90">
    <property type="match status" value="1"/>
</dbReference>
<feature type="compositionally biased region" description="Basic and acidic residues" evidence="10">
    <location>
        <begin position="49"/>
        <end position="63"/>
    </location>
</feature>
<keyword evidence="5" id="KW-0479">Metal-binding</keyword>
<feature type="region of interest" description="Disordered" evidence="10">
    <location>
        <begin position="1"/>
        <end position="131"/>
    </location>
</feature>
<dbReference type="KEGG" id="tet:TTHERM_00136470"/>
<accession>I7LVP8</accession>
<keyword evidence="3" id="KW-0808">Transferase</keyword>
<dbReference type="SMR" id="I7LVP8"/>
<dbReference type="AlphaFoldDB" id="I7LVP8"/>
<keyword evidence="4" id="KW-0949">S-adenosyl-L-methionine</keyword>
<dbReference type="EC" id="2.1.1.348" evidence="1"/>
<dbReference type="GO" id="GO:0036396">
    <property type="term" value="C:RNA N6-methyladenosine methyltransferase complex"/>
    <property type="evidence" value="ECO:0007669"/>
    <property type="project" value="TreeGrafter"/>
</dbReference>
<keyword evidence="12" id="KW-1185">Reference proteome</keyword>
<evidence type="ECO:0000313" key="12">
    <source>
        <dbReference type="Proteomes" id="UP000009168"/>
    </source>
</evidence>
<organism evidence="11 12">
    <name type="scientific">Tetrahymena thermophila (strain SB210)</name>
    <dbReference type="NCBI Taxonomy" id="312017"/>
    <lineage>
        <taxon>Eukaryota</taxon>
        <taxon>Sar</taxon>
        <taxon>Alveolata</taxon>
        <taxon>Ciliophora</taxon>
        <taxon>Intramacronucleata</taxon>
        <taxon>Oligohymenophorea</taxon>
        <taxon>Hymenostomatida</taxon>
        <taxon>Tetrahymenina</taxon>
        <taxon>Tetrahymenidae</taxon>
        <taxon>Tetrahymena</taxon>
    </lineage>
</organism>
<evidence type="ECO:0000256" key="10">
    <source>
        <dbReference type="SAM" id="MobiDB-lite"/>
    </source>
</evidence>
<dbReference type="GO" id="GO:0008270">
    <property type="term" value="F:zinc ion binding"/>
    <property type="evidence" value="ECO:0007669"/>
    <property type="project" value="UniProtKB-KW"/>
</dbReference>
<dbReference type="GO" id="GO:0001734">
    <property type="term" value="F:mRNA m(6)A methyltransferase activity"/>
    <property type="evidence" value="ECO:0007669"/>
    <property type="project" value="UniProtKB-EC"/>
</dbReference>
<dbReference type="InterPro" id="IPR043145">
    <property type="entry name" value="Znf_ZZ_sf"/>
</dbReference>
<name>I7LVP8_TETTS</name>
<feature type="compositionally biased region" description="Basic and acidic residues" evidence="10">
    <location>
        <begin position="104"/>
        <end position="126"/>
    </location>
</feature>
<dbReference type="InterPro" id="IPR029063">
    <property type="entry name" value="SAM-dependent_MTases_sf"/>
</dbReference>
<dbReference type="STRING" id="312017.I7LVP8"/>
<gene>
    <name evidence="11" type="ORF">TTHERM_00136470</name>
</gene>
<comment type="similarity">
    <text evidence="9">Belongs to the MT-A70-like family.</text>
</comment>
<evidence type="ECO:0000256" key="6">
    <source>
        <dbReference type="ARBA" id="ARBA00022771"/>
    </source>
</evidence>
<evidence type="ECO:0000256" key="3">
    <source>
        <dbReference type="ARBA" id="ARBA00022679"/>
    </source>
</evidence>
<feature type="compositionally biased region" description="Basic residues" evidence="10">
    <location>
        <begin position="64"/>
        <end position="96"/>
    </location>
</feature>
<keyword evidence="2" id="KW-0489">Methyltransferase</keyword>